<dbReference type="PROSITE" id="PS50887">
    <property type="entry name" value="GGDEF"/>
    <property type="match status" value="1"/>
</dbReference>
<dbReference type="PANTHER" id="PTHR45138">
    <property type="entry name" value="REGULATORY COMPONENTS OF SENSORY TRANSDUCTION SYSTEM"/>
    <property type="match status" value="1"/>
</dbReference>
<evidence type="ECO:0000313" key="5">
    <source>
        <dbReference type="EMBL" id="GAD47314.1"/>
    </source>
</evidence>
<gene>
    <name evidence="5" type="ORF">NT2_01_00820</name>
</gene>
<comment type="caution">
    <text evidence="5">The sequence shown here is derived from an EMBL/GenBank/DDBJ whole genome shotgun (WGS) entry which is preliminary data.</text>
</comment>
<evidence type="ECO:0000256" key="2">
    <source>
        <dbReference type="ARBA" id="ARBA00034247"/>
    </source>
</evidence>
<dbReference type="GO" id="GO:0043709">
    <property type="term" value="P:cell adhesion involved in single-species biofilm formation"/>
    <property type="evidence" value="ECO:0007669"/>
    <property type="project" value="TreeGrafter"/>
</dbReference>
<protein>
    <recommendedName>
        <fullName evidence="1">diguanylate cyclase</fullName>
        <ecNumber evidence="1">2.7.7.65</ecNumber>
    </recommendedName>
</protein>
<dbReference type="InterPro" id="IPR043128">
    <property type="entry name" value="Rev_trsase/Diguanyl_cyclase"/>
</dbReference>
<dbReference type="eggNOG" id="COG3706">
    <property type="taxonomic scope" value="Bacteria"/>
</dbReference>
<feature type="domain" description="GGDEF" evidence="4">
    <location>
        <begin position="91"/>
        <end position="224"/>
    </location>
</feature>
<evidence type="ECO:0000313" key="6">
    <source>
        <dbReference type="Proteomes" id="UP000016568"/>
    </source>
</evidence>
<keyword evidence="3" id="KW-0812">Transmembrane</keyword>
<evidence type="ECO:0000256" key="3">
    <source>
        <dbReference type="SAM" id="Phobius"/>
    </source>
</evidence>
<evidence type="ECO:0000256" key="1">
    <source>
        <dbReference type="ARBA" id="ARBA00012528"/>
    </source>
</evidence>
<dbReference type="AlphaFoldDB" id="U2ZPP1"/>
<dbReference type="SUPFAM" id="SSF55073">
    <property type="entry name" value="Nucleotide cyclase"/>
    <property type="match status" value="1"/>
</dbReference>
<dbReference type="InterPro" id="IPR029787">
    <property type="entry name" value="Nucleotide_cyclase"/>
</dbReference>
<sequence>MATLIPLALVSYISGIAIEPVYWAFAIFCPLVISYFVSRKFIRMSEHIRNLHSDLSNAHEALKHVAEHDALTQTLNRRGFLHRLELSRTNGPGWLLLLDIDRFKAINDRHGDETGDHVLHTIALHLRRGIRTDDCVGRLGGEEFAIFLPGANRETALAMAESIRQGIANTAFTGRSGALHGITISIGLAHLAPSLSIPDCLRMADVALYQAKDDGRNCVKVGECIIPAQCGTPLFQSLPITTR</sequence>
<dbReference type="GO" id="GO:1902201">
    <property type="term" value="P:negative regulation of bacterial-type flagellum-dependent cell motility"/>
    <property type="evidence" value="ECO:0007669"/>
    <property type="project" value="TreeGrafter"/>
</dbReference>
<dbReference type="Proteomes" id="UP000016568">
    <property type="component" value="Unassembled WGS sequence"/>
</dbReference>
<keyword evidence="3" id="KW-0472">Membrane</keyword>
<name>U2ZPP1_9SPHN</name>
<organism evidence="5 6">
    <name type="scientific">Caenibius tardaugens NBRC 16725</name>
    <dbReference type="NCBI Taxonomy" id="1219035"/>
    <lineage>
        <taxon>Bacteria</taxon>
        <taxon>Pseudomonadati</taxon>
        <taxon>Pseudomonadota</taxon>
        <taxon>Alphaproteobacteria</taxon>
        <taxon>Sphingomonadales</taxon>
        <taxon>Erythrobacteraceae</taxon>
        <taxon>Caenibius</taxon>
    </lineage>
</organism>
<feature type="transmembrane region" description="Helical" evidence="3">
    <location>
        <begin position="20"/>
        <end position="37"/>
    </location>
</feature>
<dbReference type="EMBL" id="BASZ01000001">
    <property type="protein sequence ID" value="GAD47314.1"/>
    <property type="molecule type" value="Genomic_DNA"/>
</dbReference>
<dbReference type="Pfam" id="PF00990">
    <property type="entry name" value="GGDEF"/>
    <property type="match status" value="1"/>
</dbReference>
<reference evidence="5 6" key="1">
    <citation type="submission" date="2013-09" db="EMBL/GenBank/DDBJ databases">
        <title>Whole genome shotgun sequence of Novosphingobium tardaugens NBRC 16725.</title>
        <authorList>
            <person name="Isaki S."/>
            <person name="Hosoyama A."/>
            <person name="Tsuchikane K."/>
            <person name="Katsumata H."/>
            <person name="Ando Y."/>
            <person name="Yamazaki S."/>
            <person name="Fujita N."/>
        </authorList>
    </citation>
    <scope>NUCLEOTIDE SEQUENCE [LARGE SCALE GENOMIC DNA]</scope>
    <source>
        <strain evidence="5 6">NBRC 16725</strain>
    </source>
</reference>
<dbReference type="GO" id="GO:0052621">
    <property type="term" value="F:diguanylate cyclase activity"/>
    <property type="evidence" value="ECO:0007669"/>
    <property type="project" value="UniProtKB-EC"/>
</dbReference>
<dbReference type="EC" id="2.7.7.65" evidence="1"/>
<proteinExistence type="predicted"/>
<dbReference type="FunFam" id="3.30.70.270:FF:000001">
    <property type="entry name" value="Diguanylate cyclase domain protein"/>
    <property type="match status" value="1"/>
</dbReference>
<dbReference type="Gene3D" id="3.30.70.270">
    <property type="match status" value="1"/>
</dbReference>
<dbReference type="InterPro" id="IPR050469">
    <property type="entry name" value="Diguanylate_Cyclase"/>
</dbReference>
<accession>U2ZPP1</accession>
<dbReference type="SMART" id="SM00267">
    <property type="entry name" value="GGDEF"/>
    <property type="match status" value="1"/>
</dbReference>
<dbReference type="GO" id="GO:0005886">
    <property type="term" value="C:plasma membrane"/>
    <property type="evidence" value="ECO:0007669"/>
    <property type="project" value="TreeGrafter"/>
</dbReference>
<evidence type="ECO:0000259" key="4">
    <source>
        <dbReference type="PROSITE" id="PS50887"/>
    </source>
</evidence>
<keyword evidence="6" id="KW-1185">Reference proteome</keyword>
<dbReference type="CDD" id="cd01949">
    <property type="entry name" value="GGDEF"/>
    <property type="match status" value="1"/>
</dbReference>
<dbReference type="NCBIfam" id="TIGR00254">
    <property type="entry name" value="GGDEF"/>
    <property type="match status" value="1"/>
</dbReference>
<comment type="catalytic activity">
    <reaction evidence="2">
        <text>2 GTP = 3',3'-c-di-GMP + 2 diphosphate</text>
        <dbReference type="Rhea" id="RHEA:24898"/>
        <dbReference type="ChEBI" id="CHEBI:33019"/>
        <dbReference type="ChEBI" id="CHEBI:37565"/>
        <dbReference type="ChEBI" id="CHEBI:58805"/>
        <dbReference type="EC" id="2.7.7.65"/>
    </reaction>
</comment>
<dbReference type="PANTHER" id="PTHR45138:SF9">
    <property type="entry name" value="DIGUANYLATE CYCLASE DGCM-RELATED"/>
    <property type="match status" value="1"/>
</dbReference>
<dbReference type="InterPro" id="IPR000160">
    <property type="entry name" value="GGDEF_dom"/>
</dbReference>
<keyword evidence="3" id="KW-1133">Transmembrane helix</keyword>